<keyword evidence="3" id="KW-1185">Reference proteome</keyword>
<dbReference type="VEuPathDB" id="GiardiaDB:GMRT_10251"/>
<dbReference type="OrthoDB" id="10256919at2759"/>
<gene>
    <name evidence="2" type="ORF">GMRT_10251</name>
</gene>
<organism evidence="2 3">
    <name type="scientific">Giardia muris</name>
    <dbReference type="NCBI Taxonomy" id="5742"/>
    <lineage>
        <taxon>Eukaryota</taxon>
        <taxon>Metamonada</taxon>
        <taxon>Diplomonadida</taxon>
        <taxon>Hexamitidae</taxon>
        <taxon>Giardiinae</taxon>
        <taxon>Giardia</taxon>
    </lineage>
</organism>
<dbReference type="EMBL" id="VDLU01000001">
    <property type="protein sequence ID" value="TNJ29456.1"/>
    <property type="molecule type" value="Genomic_DNA"/>
</dbReference>
<dbReference type="Proteomes" id="UP000315496">
    <property type="component" value="Chromosome 1"/>
</dbReference>
<reference evidence="2 3" key="1">
    <citation type="submission" date="2019-05" db="EMBL/GenBank/DDBJ databases">
        <title>The compact genome of Giardia muris reveals important steps in the evolution of intestinal protozoan parasites.</title>
        <authorList>
            <person name="Xu F."/>
            <person name="Jimenez-Gonzalez A."/>
            <person name="Einarsson E."/>
            <person name="Astvaldsson A."/>
            <person name="Peirasmaki D."/>
            <person name="Eckmann L."/>
            <person name="Andersson J.O."/>
            <person name="Svard S.G."/>
            <person name="Jerlstrom-Hultqvist J."/>
        </authorList>
    </citation>
    <scope>NUCLEOTIDE SEQUENCE [LARGE SCALE GENOMIC DNA]</scope>
    <source>
        <strain evidence="2 3">Roberts-Thomson</strain>
    </source>
</reference>
<protein>
    <submittedName>
        <fullName evidence="2">Uncharacterized protein</fullName>
    </submittedName>
</protein>
<comment type="caution">
    <text evidence="2">The sequence shown here is derived from an EMBL/GenBank/DDBJ whole genome shotgun (WGS) entry which is preliminary data.</text>
</comment>
<name>A0A4Z1SUA5_GIAMU</name>
<evidence type="ECO:0000256" key="1">
    <source>
        <dbReference type="SAM" id="Coils"/>
    </source>
</evidence>
<dbReference type="AlphaFoldDB" id="A0A4Z1SUA5"/>
<feature type="coiled-coil region" evidence="1">
    <location>
        <begin position="324"/>
        <end position="351"/>
    </location>
</feature>
<sequence>MSRPADDPFFNVPEVVADEILSLRATVSALEVRCGSFEEACSDIRISLDRLRTQLLQATQLLGNYPTRREFEALRTTLTAHGTELPNIGPIVEAVIRAMGQSPPIIEEEVIRTMVAERVLLELEPLKAEIREIHNELEQKATKRSVTATLKARFDEVATLVSELQANLTTVLAEKADIDVIDNVLRTKVDIDKLDVLLKDFVVGKRFDKLLRSHEQLASNTNDLDAHIRELAREREMELATLKEELRAEFSQAQTTQLFVQQDVSSQIRVAVQTASEDLGARINDLEVLVRANSATLSKVSALADAASDDARRTREASLSAPRAKALQDRVGDLERRLNSLESDLLRKANAAELSSLQRYVRATSREPAPDRAEAVARIIEAAKNARRNG</sequence>
<evidence type="ECO:0000313" key="3">
    <source>
        <dbReference type="Proteomes" id="UP000315496"/>
    </source>
</evidence>
<keyword evidence="1" id="KW-0175">Coiled coil</keyword>
<accession>A0A4Z1SUA5</accession>
<proteinExistence type="predicted"/>
<evidence type="ECO:0000313" key="2">
    <source>
        <dbReference type="EMBL" id="TNJ29456.1"/>
    </source>
</evidence>